<dbReference type="InterPro" id="IPR003439">
    <property type="entry name" value="ABC_transporter-like_ATP-bd"/>
</dbReference>
<dbReference type="RefSeq" id="WP_056963634.1">
    <property type="nucleotide sequence ID" value="NZ_AZEU01000135.1"/>
</dbReference>
<accession>A0A0R1QK76</accession>
<keyword evidence="2" id="KW-0813">Transport</keyword>
<dbReference type="PANTHER" id="PTHR43117">
    <property type="entry name" value="OSMOPROTECTANT IMPORT ATP-BINDING PROTEIN OSMV"/>
    <property type="match status" value="1"/>
</dbReference>
<dbReference type="InterPro" id="IPR027417">
    <property type="entry name" value="P-loop_NTPase"/>
</dbReference>
<dbReference type="GO" id="GO:0015418">
    <property type="term" value="F:ABC-type quaternary ammonium compound transporting activity"/>
    <property type="evidence" value="ECO:0007669"/>
    <property type="project" value="UniProtKB-EC"/>
</dbReference>
<dbReference type="SUPFAM" id="SSF52540">
    <property type="entry name" value="P-loop containing nucleoside triphosphate hydrolases"/>
    <property type="match status" value="1"/>
</dbReference>
<dbReference type="EMBL" id="AZEU01000135">
    <property type="protein sequence ID" value="KRL44969.1"/>
    <property type="molecule type" value="Genomic_DNA"/>
</dbReference>
<dbReference type="OrthoDB" id="9802264at2"/>
<dbReference type="EC" id="7.6.2.9" evidence="5"/>
<name>A0A0R1QK76_9LACO</name>
<evidence type="ECO:0000256" key="2">
    <source>
        <dbReference type="ARBA" id="ARBA00022448"/>
    </source>
</evidence>
<dbReference type="PROSITE" id="PS50893">
    <property type="entry name" value="ABC_TRANSPORTER_2"/>
    <property type="match status" value="1"/>
</dbReference>
<dbReference type="GO" id="GO:0016887">
    <property type="term" value="F:ATP hydrolysis activity"/>
    <property type="evidence" value="ECO:0007669"/>
    <property type="project" value="InterPro"/>
</dbReference>
<dbReference type="InterPro" id="IPR017871">
    <property type="entry name" value="ABC_transporter-like_CS"/>
</dbReference>
<dbReference type="Gene3D" id="3.40.50.300">
    <property type="entry name" value="P-loop containing nucleotide triphosphate hydrolases"/>
    <property type="match status" value="1"/>
</dbReference>
<evidence type="ECO:0000313" key="7">
    <source>
        <dbReference type="EMBL" id="KRL44969.1"/>
    </source>
</evidence>
<dbReference type="Pfam" id="PF00005">
    <property type="entry name" value="ABC_tran"/>
    <property type="match status" value="1"/>
</dbReference>
<evidence type="ECO:0000256" key="4">
    <source>
        <dbReference type="ARBA" id="ARBA00022840"/>
    </source>
</evidence>
<evidence type="ECO:0000256" key="1">
    <source>
        <dbReference type="ARBA" id="ARBA00005417"/>
    </source>
</evidence>
<evidence type="ECO:0000259" key="6">
    <source>
        <dbReference type="PROSITE" id="PS50893"/>
    </source>
</evidence>
<dbReference type="PANTHER" id="PTHR43117:SF4">
    <property type="entry name" value="OSMOPROTECTANT IMPORT ATP-BINDING PROTEIN OSMV"/>
    <property type="match status" value="1"/>
</dbReference>
<dbReference type="GO" id="GO:0005524">
    <property type="term" value="F:ATP binding"/>
    <property type="evidence" value="ECO:0007669"/>
    <property type="project" value="UniProtKB-KW"/>
</dbReference>
<dbReference type="FunFam" id="3.40.50.300:FF:000425">
    <property type="entry name" value="Probable ABC transporter, ATP-binding subunit"/>
    <property type="match status" value="1"/>
</dbReference>
<evidence type="ECO:0000256" key="3">
    <source>
        <dbReference type="ARBA" id="ARBA00022741"/>
    </source>
</evidence>
<feature type="domain" description="ABC transporter" evidence="6">
    <location>
        <begin position="5"/>
        <end position="239"/>
    </location>
</feature>
<dbReference type="PROSITE" id="PS00211">
    <property type="entry name" value="ABC_TRANSPORTER_1"/>
    <property type="match status" value="1"/>
</dbReference>
<dbReference type="AlphaFoldDB" id="A0A0R1QK76"/>
<gene>
    <name evidence="7" type="ORF">FD01_GL000954</name>
</gene>
<comment type="similarity">
    <text evidence="1">Belongs to the ABC transporter superfamily.</text>
</comment>
<proteinExistence type="inferred from homology"/>
<organism evidence="7 8">
    <name type="scientific">Lacticaseibacillus manihotivorans DSM 13343 = JCM 12514</name>
    <dbReference type="NCBI Taxonomy" id="1423769"/>
    <lineage>
        <taxon>Bacteria</taxon>
        <taxon>Bacillati</taxon>
        <taxon>Bacillota</taxon>
        <taxon>Bacilli</taxon>
        <taxon>Lactobacillales</taxon>
        <taxon>Lactobacillaceae</taxon>
        <taxon>Lacticaseibacillus</taxon>
    </lineage>
</organism>
<comment type="caution">
    <text evidence="7">The sequence shown here is derived from an EMBL/GenBank/DDBJ whole genome shotgun (WGS) entry which is preliminary data.</text>
</comment>
<keyword evidence="3" id="KW-0547">Nucleotide-binding</keyword>
<protein>
    <recommendedName>
        <fullName evidence="5">ABC-type quaternary amine transporter</fullName>
        <ecNumber evidence="5">7.6.2.9</ecNumber>
    </recommendedName>
</protein>
<dbReference type="SMART" id="SM00382">
    <property type="entry name" value="AAA"/>
    <property type="match status" value="1"/>
</dbReference>
<keyword evidence="8" id="KW-1185">Reference proteome</keyword>
<dbReference type="InterPro" id="IPR003593">
    <property type="entry name" value="AAA+_ATPase"/>
</dbReference>
<reference evidence="7 8" key="1">
    <citation type="journal article" date="2015" name="Genome Announc.">
        <title>Expanding the biotechnology potential of lactobacilli through comparative genomics of 213 strains and associated genera.</title>
        <authorList>
            <person name="Sun Z."/>
            <person name="Harris H.M."/>
            <person name="McCann A."/>
            <person name="Guo C."/>
            <person name="Argimon S."/>
            <person name="Zhang W."/>
            <person name="Yang X."/>
            <person name="Jeffery I.B."/>
            <person name="Cooney J.C."/>
            <person name="Kagawa T.F."/>
            <person name="Liu W."/>
            <person name="Song Y."/>
            <person name="Salvetti E."/>
            <person name="Wrobel A."/>
            <person name="Rasinkangas P."/>
            <person name="Parkhill J."/>
            <person name="Rea M.C."/>
            <person name="O'Sullivan O."/>
            <person name="Ritari J."/>
            <person name="Douillard F.P."/>
            <person name="Paul Ross R."/>
            <person name="Yang R."/>
            <person name="Briner A.E."/>
            <person name="Felis G.E."/>
            <person name="de Vos W.M."/>
            <person name="Barrangou R."/>
            <person name="Klaenhammer T.R."/>
            <person name="Caufield P.W."/>
            <person name="Cui Y."/>
            <person name="Zhang H."/>
            <person name="O'Toole P.W."/>
        </authorList>
    </citation>
    <scope>NUCLEOTIDE SEQUENCE [LARGE SCALE GENOMIC DNA]</scope>
    <source>
        <strain evidence="7 8">DSM 13343</strain>
    </source>
</reference>
<evidence type="ECO:0000313" key="8">
    <source>
        <dbReference type="Proteomes" id="UP000051790"/>
    </source>
</evidence>
<dbReference type="Proteomes" id="UP000051790">
    <property type="component" value="Unassembled WGS sequence"/>
</dbReference>
<keyword evidence="4" id="KW-0067">ATP-binding</keyword>
<evidence type="ECO:0000256" key="5">
    <source>
        <dbReference type="ARBA" id="ARBA00066388"/>
    </source>
</evidence>
<sequence>MSELIAFDHVTKTYAAGDAVQDLNLKVHTGELFVLVGESGSGKTTTLKMINRLIEPTTGSIQFKGQDITIYPLRELRWQIGYVLQQIALFPNMTVGQNIALIPELRHMPKNQVIKRVDELLDSVGLPPAQYRDRLPKALSGGEQQRVGILRAFANKPPVVLMDEPFSALDPLSRNQLQELVLDLHQRLNMTIVFVTHDMNEAMRLGDRIAVMRDGQVVQCDTPQAIAKNPATAWVADFFAGTKARLMETPIHKLQSFATPATASASELTASDTLLKTIMPAIAKGKKVTFQTDSGKFKLDAQAVLNFLAANA</sequence>
<dbReference type="PATRIC" id="fig|1423769.4.peg.1027"/>